<accession>A0A7R8VMZ7</accession>
<name>A0A7R8VMZ7_TIMDO</name>
<sequence length="217" mass="24941">MYKVIIIIYEVRSHESDYSRTQIHPCRWQPGLALQSSPNGPESGYKIITPVVFCRLISLVPFHQVYKFIREVKSHDSDSVLKQQISLVADILAWRNCQVGSSESGNSRTAIPLKVTMWNCEENFADYSYECFNQGTWNVTNACENLQPPWNVFSSCPIKPGTYHIVNAPFLMEVTKRRAAINNYWKVNVEVYEEGKKVACVGGRWAIQQKVEKWDSE</sequence>
<gene>
    <name evidence="2" type="ORF">TDIB3V08_LOCUS6175</name>
</gene>
<proteinExistence type="predicted"/>
<keyword evidence="1" id="KW-0732">Signal</keyword>
<organism evidence="2">
    <name type="scientific">Timema douglasi</name>
    <name type="common">Walking stick</name>
    <dbReference type="NCBI Taxonomy" id="61478"/>
    <lineage>
        <taxon>Eukaryota</taxon>
        <taxon>Metazoa</taxon>
        <taxon>Ecdysozoa</taxon>
        <taxon>Arthropoda</taxon>
        <taxon>Hexapoda</taxon>
        <taxon>Insecta</taxon>
        <taxon>Pterygota</taxon>
        <taxon>Neoptera</taxon>
        <taxon>Polyneoptera</taxon>
        <taxon>Phasmatodea</taxon>
        <taxon>Timematodea</taxon>
        <taxon>Timematoidea</taxon>
        <taxon>Timematidae</taxon>
        <taxon>Timema</taxon>
    </lineage>
</organism>
<evidence type="ECO:0000256" key="1">
    <source>
        <dbReference type="ARBA" id="ARBA00022729"/>
    </source>
</evidence>
<dbReference type="Gene3D" id="2.70.220.10">
    <property type="entry name" value="Ganglioside GM2 activator"/>
    <property type="match status" value="1"/>
</dbReference>
<dbReference type="InterPro" id="IPR036846">
    <property type="entry name" value="GM2-AP_sf"/>
</dbReference>
<evidence type="ECO:0000313" key="2">
    <source>
        <dbReference type="EMBL" id="CAD7199939.1"/>
    </source>
</evidence>
<dbReference type="EMBL" id="OA567138">
    <property type="protein sequence ID" value="CAD7199939.1"/>
    <property type="molecule type" value="Genomic_DNA"/>
</dbReference>
<dbReference type="AlphaFoldDB" id="A0A7R8VMZ7"/>
<protein>
    <submittedName>
        <fullName evidence="2">Uncharacterized protein</fullName>
    </submittedName>
</protein>
<reference evidence="2" key="1">
    <citation type="submission" date="2020-11" db="EMBL/GenBank/DDBJ databases">
        <authorList>
            <person name="Tran Van P."/>
        </authorList>
    </citation>
    <scope>NUCLEOTIDE SEQUENCE</scope>
</reference>